<organism evidence="4 5">
    <name type="scientific">Striga asiatica</name>
    <name type="common">Asiatic witchweed</name>
    <name type="synonym">Buchnera asiatica</name>
    <dbReference type="NCBI Taxonomy" id="4170"/>
    <lineage>
        <taxon>Eukaryota</taxon>
        <taxon>Viridiplantae</taxon>
        <taxon>Streptophyta</taxon>
        <taxon>Embryophyta</taxon>
        <taxon>Tracheophyta</taxon>
        <taxon>Spermatophyta</taxon>
        <taxon>Magnoliopsida</taxon>
        <taxon>eudicotyledons</taxon>
        <taxon>Gunneridae</taxon>
        <taxon>Pentapetalae</taxon>
        <taxon>asterids</taxon>
        <taxon>lamiids</taxon>
        <taxon>Lamiales</taxon>
        <taxon>Orobanchaceae</taxon>
        <taxon>Buchnereae</taxon>
        <taxon>Striga</taxon>
    </lineage>
</organism>
<feature type="repeat" description="PPR" evidence="3">
    <location>
        <begin position="616"/>
        <end position="650"/>
    </location>
</feature>
<evidence type="ECO:0000256" key="2">
    <source>
        <dbReference type="ARBA" id="ARBA00061659"/>
    </source>
</evidence>
<comment type="similarity">
    <text evidence="2">Belongs to the PPR family. PCMP-E subfamily.</text>
</comment>
<protein>
    <submittedName>
        <fullName evidence="4">Pentatricopeptide repeat-containing protein</fullName>
    </submittedName>
</protein>
<dbReference type="Pfam" id="PF12854">
    <property type="entry name" value="PPR_1"/>
    <property type="match status" value="1"/>
</dbReference>
<evidence type="ECO:0000313" key="5">
    <source>
        <dbReference type="Proteomes" id="UP000325081"/>
    </source>
</evidence>
<evidence type="ECO:0000256" key="1">
    <source>
        <dbReference type="ARBA" id="ARBA00022737"/>
    </source>
</evidence>
<reference evidence="5" key="1">
    <citation type="journal article" date="2019" name="Curr. Biol.">
        <title>Genome Sequence of Striga asiatica Provides Insight into the Evolution of Plant Parasitism.</title>
        <authorList>
            <person name="Yoshida S."/>
            <person name="Kim S."/>
            <person name="Wafula E.K."/>
            <person name="Tanskanen J."/>
            <person name="Kim Y.M."/>
            <person name="Honaas L."/>
            <person name="Yang Z."/>
            <person name="Spallek T."/>
            <person name="Conn C.E."/>
            <person name="Ichihashi Y."/>
            <person name="Cheong K."/>
            <person name="Cui S."/>
            <person name="Der J.P."/>
            <person name="Gundlach H."/>
            <person name="Jiao Y."/>
            <person name="Hori C."/>
            <person name="Ishida J.K."/>
            <person name="Kasahara H."/>
            <person name="Kiba T."/>
            <person name="Kim M.S."/>
            <person name="Koo N."/>
            <person name="Laohavisit A."/>
            <person name="Lee Y.H."/>
            <person name="Lumba S."/>
            <person name="McCourt P."/>
            <person name="Mortimer J.C."/>
            <person name="Mutuku J.M."/>
            <person name="Nomura T."/>
            <person name="Sasaki-Sekimoto Y."/>
            <person name="Seto Y."/>
            <person name="Wang Y."/>
            <person name="Wakatake T."/>
            <person name="Sakakibara H."/>
            <person name="Demura T."/>
            <person name="Yamaguchi S."/>
            <person name="Yoneyama K."/>
            <person name="Manabe R.I."/>
            <person name="Nelson D.C."/>
            <person name="Schulman A.H."/>
            <person name="Timko M.P."/>
            <person name="dePamphilis C.W."/>
            <person name="Choi D."/>
            <person name="Shirasu K."/>
        </authorList>
    </citation>
    <scope>NUCLEOTIDE SEQUENCE [LARGE SCALE GENOMIC DNA]</scope>
    <source>
        <strain evidence="5">cv. UVA1</strain>
    </source>
</reference>
<gene>
    <name evidence="4" type="ORF">STAS_29353</name>
</gene>
<dbReference type="GO" id="GO:0099402">
    <property type="term" value="P:plant organ development"/>
    <property type="evidence" value="ECO:0007669"/>
    <property type="project" value="UniProtKB-ARBA"/>
</dbReference>
<dbReference type="Proteomes" id="UP000325081">
    <property type="component" value="Unassembled WGS sequence"/>
</dbReference>
<dbReference type="PANTHER" id="PTHR47926">
    <property type="entry name" value="PENTATRICOPEPTIDE REPEAT-CONTAINING PROTEIN"/>
    <property type="match status" value="1"/>
</dbReference>
<dbReference type="GO" id="GO:0005739">
    <property type="term" value="C:mitochondrion"/>
    <property type="evidence" value="ECO:0007669"/>
    <property type="project" value="UniProtKB-ARBA"/>
</dbReference>
<dbReference type="SUPFAM" id="SSF48452">
    <property type="entry name" value="TPR-like"/>
    <property type="match status" value="1"/>
</dbReference>
<dbReference type="FunFam" id="1.25.40.10:FF:000361">
    <property type="entry name" value="Pentatricopeptide repeat-containing protein chloroplastic"/>
    <property type="match status" value="1"/>
</dbReference>
<feature type="repeat" description="PPR" evidence="3">
    <location>
        <begin position="244"/>
        <end position="278"/>
    </location>
</feature>
<dbReference type="PANTHER" id="PTHR47926:SF452">
    <property type="entry name" value="PENTATRICOPEPTIDE REPEAT-CONTAINING PROTEIN"/>
    <property type="match status" value="1"/>
</dbReference>
<dbReference type="Pfam" id="PF01535">
    <property type="entry name" value="PPR"/>
    <property type="match status" value="5"/>
</dbReference>
<dbReference type="AlphaFoldDB" id="A0A5A7R5C4"/>
<dbReference type="InterPro" id="IPR002885">
    <property type="entry name" value="PPR_rpt"/>
</dbReference>
<feature type="repeat" description="PPR" evidence="3">
    <location>
        <begin position="174"/>
        <end position="208"/>
    </location>
</feature>
<accession>A0A5A7R5C4</accession>
<dbReference type="Gene3D" id="1.25.40.10">
    <property type="entry name" value="Tetratricopeptide repeat domain"/>
    <property type="match status" value="5"/>
</dbReference>
<dbReference type="GO" id="GO:0003723">
    <property type="term" value="F:RNA binding"/>
    <property type="evidence" value="ECO:0007669"/>
    <property type="project" value="InterPro"/>
</dbReference>
<keyword evidence="1" id="KW-0677">Repeat</keyword>
<dbReference type="InterPro" id="IPR046848">
    <property type="entry name" value="E_motif"/>
</dbReference>
<feature type="repeat" description="PPR" evidence="3">
    <location>
        <begin position="478"/>
        <end position="512"/>
    </location>
</feature>
<evidence type="ECO:0000313" key="4">
    <source>
        <dbReference type="EMBL" id="GER51937.1"/>
    </source>
</evidence>
<dbReference type="PROSITE" id="PS51375">
    <property type="entry name" value="PPR"/>
    <property type="match status" value="6"/>
</dbReference>
<sequence length="700" mass="78021">MDAITAKIFHLSKSLSHTSKSLKQIQILHQKTISLGLHNNTSLCKNLINLYVSIGAHQSAKSIFKNIESRSGITLWNGLMSAYAKNSMFSEVFSLFETLLQNPHLKPDSYTYPSLLKACGGLKRVDYGERVHSHLIKTGSVSDVVVASSLTNLYAKCSVFSSAVKLFDEMLYRDLPCWNNVISCYYQSGQWEKALEYFERMKRTGLRPDSVSFTTAISACSRLSNLEKGREIHEEVLSSGLVMDAYVSSTLIDMYGKCGCLDRAKEIFDKVSDRSLVCWNSMIGGHSQIGDSASCIRLLAGMNRAKVKPSLTTVSTILVACAKSARLLHGRFVHGYAVRNNLIADIFVESSLLDFYFKCGCVATAEKIFDLMPKSEIVVWNVMISGYVSSGSYLEALETYDRMRVEKGVRPDEITLTTLLSACSQLAALERGKEFHTLINENRLNSNEVVMGALLDMYAKCGAVNEAVLVFNQLPKKDLVSWTSMIVAHGSHGQVSEALKTFDEMLLANLKPDRVTFLAVISACSHAGLVEKGRFYFNLMVDEYKIHPTTAEYSCLVDLFCRAGRLQEAYEIIEQNSLIKKDVDLLSTLFAACHLRGDLVLGEKIASILVEKGSDDMSIYVGLEKMYAAGKKWDEARKVRSKMKELGLKKSPGCSWIEVDERIESFLAGDYKTCARAESVYDCLSIMYGHTEKKQEIVEL</sequence>
<comment type="caution">
    <text evidence="4">The sequence shown here is derived from an EMBL/GenBank/DDBJ whole genome shotgun (WGS) entry which is preliminary data.</text>
</comment>
<dbReference type="InterPro" id="IPR046960">
    <property type="entry name" value="PPR_At4g14850-like_plant"/>
</dbReference>
<proteinExistence type="inferred from homology"/>
<dbReference type="FunFam" id="1.25.40.10:FF:000158">
    <property type="entry name" value="pentatricopeptide repeat-containing protein At2g33680"/>
    <property type="match status" value="1"/>
</dbReference>
<dbReference type="EMBL" id="BKCP01010070">
    <property type="protein sequence ID" value="GER51937.1"/>
    <property type="molecule type" value="Genomic_DNA"/>
</dbReference>
<dbReference type="OrthoDB" id="1890277at2759"/>
<dbReference type="FunFam" id="1.25.40.10:FF:000205">
    <property type="entry name" value="Pentatricopeptide repeat-containing protein, mitochondrial"/>
    <property type="match status" value="1"/>
</dbReference>
<feature type="repeat" description="PPR" evidence="3">
    <location>
        <begin position="376"/>
        <end position="411"/>
    </location>
</feature>
<evidence type="ECO:0000256" key="3">
    <source>
        <dbReference type="PROSITE-ProRule" id="PRU00708"/>
    </source>
</evidence>
<dbReference type="Pfam" id="PF20431">
    <property type="entry name" value="E_motif"/>
    <property type="match status" value="1"/>
</dbReference>
<dbReference type="NCBIfam" id="TIGR00756">
    <property type="entry name" value="PPR"/>
    <property type="match status" value="6"/>
</dbReference>
<feature type="repeat" description="PPR" evidence="3">
    <location>
        <begin position="209"/>
        <end position="243"/>
    </location>
</feature>
<dbReference type="FunFam" id="1.25.40.10:FF:000682">
    <property type="entry name" value="Pentatricopeptide repeat-containing protein At3g16610"/>
    <property type="match status" value="1"/>
</dbReference>
<dbReference type="InterPro" id="IPR011990">
    <property type="entry name" value="TPR-like_helical_dom_sf"/>
</dbReference>
<name>A0A5A7R5C4_STRAF</name>
<dbReference type="GO" id="GO:0009451">
    <property type="term" value="P:RNA modification"/>
    <property type="evidence" value="ECO:0007669"/>
    <property type="project" value="InterPro"/>
</dbReference>
<dbReference type="Pfam" id="PF13041">
    <property type="entry name" value="PPR_2"/>
    <property type="match status" value="3"/>
</dbReference>
<keyword evidence="5" id="KW-1185">Reference proteome</keyword>